<accession>A0ABS2ACQ7</accession>
<organism evidence="2 3">
    <name type="scientific">Paractinoplanes ovalisporus</name>
    <dbReference type="NCBI Taxonomy" id="2810368"/>
    <lineage>
        <taxon>Bacteria</taxon>
        <taxon>Bacillati</taxon>
        <taxon>Actinomycetota</taxon>
        <taxon>Actinomycetes</taxon>
        <taxon>Micromonosporales</taxon>
        <taxon>Micromonosporaceae</taxon>
        <taxon>Paractinoplanes</taxon>
    </lineage>
</organism>
<name>A0ABS2ACQ7_9ACTN</name>
<gene>
    <name evidence="2" type="ORF">JIG36_18860</name>
</gene>
<evidence type="ECO:0000256" key="1">
    <source>
        <dbReference type="SAM" id="MobiDB-lite"/>
    </source>
</evidence>
<protein>
    <recommendedName>
        <fullName evidence="4">Flavin reductase</fullName>
    </recommendedName>
</protein>
<evidence type="ECO:0000313" key="3">
    <source>
        <dbReference type="Proteomes" id="UP000632138"/>
    </source>
</evidence>
<dbReference type="Proteomes" id="UP000632138">
    <property type="component" value="Unassembled WGS sequence"/>
</dbReference>
<proteinExistence type="predicted"/>
<keyword evidence="3" id="KW-1185">Reference proteome</keyword>
<feature type="region of interest" description="Disordered" evidence="1">
    <location>
        <begin position="1"/>
        <end position="28"/>
    </location>
</feature>
<evidence type="ECO:0008006" key="4">
    <source>
        <dbReference type="Google" id="ProtNLM"/>
    </source>
</evidence>
<comment type="caution">
    <text evidence="2">The sequence shown here is derived from an EMBL/GenBank/DDBJ whole genome shotgun (WGS) entry which is preliminary data.</text>
</comment>
<sequence length="110" mass="12347">MTDQQDAPPEPSTRHGRARPPEHLSNRPGWDCSICGAEWPCATARKTLLKEFSVFRSTLIYYMATQMYDAFGDLVSAGQLAPDNLFERFVAWARFAPKDPDGPPSDRFPA</sequence>
<evidence type="ECO:0000313" key="2">
    <source>
        <dbReference type="EMBL" id="MBM2617619.1"/>
    </source>
</evidence>
<dbReference type="RefSeq" id="WP_203377638.1">
    <property type="nucleotide sequence ID" value="NZ_JAENHP010000005.1"/>
</dbReference>
<reference evidence="2 3" key="1">
    <citation type="submission" date="2021-01" db="EMBL/GenBank/DDBJ databases">
        <title>Actinoplanes sp. nov. LDG1-06 isolated from lichen.</title>
        <authorList>
            <person name="Saeng-In P."/>
            <person name="Phongsopitanun W."/>
            <person name="Kanchanasin P."/>
            <person name="Yuki M."/>
            <person name="Kudo T."/>
            <person name="Ohkuma M."/>
            <person name="Tanasupawat S."/>
        </authorList>
    </citation>
    <scope>NUCLEOTIDE SEQUENCE [LARGE SCALE GENOMIC DNA]</scope>
    <source>
        <strain evidence="2 3">LDG1-06</strain>
    </source>
</reference>
<dbReference type="EMBL" id="JAENHP010000005">
    <property type="protein sequence ID" value="MBM2617619.1"/>
    <property type="molecule type" value="Genomic_DNA"/>
</dbReference>